<feature type="domain" description="TRAM" evidence="6">
    <location>
        <begin position="284"/>
        <end position="349"/>
    </location>
</feature>
<dbReference type="SMART" id="SM00670">
    <property type="entry name" value="PINc"/>
    <property type="match status" value="1"/>
</dbReference>
<dbReference type="InterPro" id="IPR002792">
    <property type="entry name" value="TRAM_dom"/>
</dbReference>
<dbReference type="PANTHER" id="PTHR11603">
    <property type="entry name" value="AAA FAMILY ATPASE"/>
    <property type="match status" value="1"/>
</dbReference>
<proteinExistence type="predicted"/>
<sequence length="349" mass="38988">MLKKLLTVVYMVIGVTIGIFILPELASLFDYTPPDWFHNPITYGLLGLILFMVFFYWTIHYLVNFIETFERSILTHSLSEIMMGAVGMLVGLLLSGLIAFIIGTIGIEIFENTIPIILAVILGYLGLQIGLKKHQEILGIFPQIKPKAQSTTKVQEKILDTSVIIDGRILDIINCGFIDGTVVVPQFVLDELQLVADSTDGMKRDRGQRGLELLEQLMDSAHPTRIEEKQFKDKVKEVDQQLILLAKHLNASIMTTDINLNKIAKMKNIKVLNVNDLSKSLKLAVQQGDVFDLYISKVGKEEGQGVGYLEDGTMVVVDDGKKHVNKTMKVEVETILQTSSGRIVFVKIV</sequence>
<evidence type="ECO:0000256" key="2">
    <source>
        <dbReference type="ARBA" id="ARBA00022722"/>
    </source>
</evidence>
<keyword evidence="8" id="KW-1185">Reference proteome</keyword>
<feature type="transmembrane region" description="Helical" evidence="5">
    <location>
        <begin position="113"/>
        <end position="131"/>
    </location>
</feature>
<dbReference type="Pfam" id="PF01850">
    <property type="entry name" value="PIN"/>
    <property type="match status" value="1"/>
</dbReference>
<dbReference type="SUPFAM" id="SSF88723">
    <property type="entry name" value="PIN domain-like"/>
    <property type="match status" value="1"/>
</dbReference>
<evidence type="ECO:0000256" key="3">
    <source>
        <dbReference type="ARBA" id="ARBA00022801"/>
    </source>
</evidence>
<name>A0A3N5BAT7_9BACL</name>
<evidence type="ECO:0000256" key="1">
    <source>
        <dbReference type="ARBA" id="ARBA00001946"/>
    </source>
</evidence>
<dbReference type="OrthoDB" id="9780734at2"/>
<keyword evidence="5" id="KW-1133">Transmembrane helix</keyword>
<dbReference type="InterPro" id="IPR052041">
    <property type="entry name" value="Nucleic_acid_metab_PIN/TRAM"/>
</dbReference>
<evidence type="ECO:0000256" key="5">
    <source>
        <dbReference type="SAM" id="Phobius"/>
    </source>
</evidence>
<evidence type="ECO:0000259" key="6">
    <source>
        <dbReference type="PROSITE" id="PS50926"/>
    </source>
</evidence>
<evidence type="ECO:0000313" key="7">
    <source>
        <dbReference type="EMBL" id="RPF54886.1"/>
    </source>
</evidence>
<dbReference type="InterPro" id="IPR002716">
    <property type="entry name" value="PIN_dom"/>
</dbReference>
<evidence type="ECO:0000256" key="4">
    <source>
        <dbReference type="ARBA" id="ARBA00022842"/>
    </source>
</evidence>
<evidence type="ECO:0000313" key="8">
    <source>
        <dbReference type="Proteomes" id="UP000277108"/>
    </source>
</evidence>
<dbReference type="RefSeq" id="WP_123808546.1">
    <property type="nucleotide sequence ID" value="NZ_RKRK01000005.1"/>
</dbReference>
<dbReference type="InterPro" id="IPR029060">
    <property type="entry name" value="PIN-like_dom_sf"/>
</dbReference>
<feature type="transmembrane region" description="Helical" evidence="5">
    <location>
        <begin position="84"/>
        <end position="107"/>
    </location>
</feature>
<feature type="transmembrane region" description="Helical" evidence="5">
    <location>
        <begin position="41"/>
        <end position="63"/>
    </location>
</feature>
<feature type="transmembrane region" description="Helical" evidence="5">
    <location>
        <begin position="7"/>
        <end position="29"/>
    </location>
</feature>
<keyword evidence="4" id="KW-0460">Magnesium</keyword>
<reference evidence="7 8" key="1">
    <citation type="submission" date="2018-11" db="EMBL/GenBank/DDBJ databases">
        <title>Genomic Encyclopedia of Type Strains, Phase IV (KMG-IV): sequencing the most valuable type-strain genomes for metagenomic binning, comparative biology and taxonomic classification.</title>
        <authorList>
            <person name="Goeker M."/>
        </authorList>
    </citation>
    <scope>NUCLEOTIDE SEQUENCE [LARGE SCALE GENOMIC DNA]</scope>
    <source>
        <strain evidence="7 8">DSM 29158</strain>
    </source>
</reference>
<dbReference type="Pfam" id="PF01938">
    <property type="entry name" value="TRAM"/>
    <property type="match status" value="1"/>
</dbReference>
<protein>
    <submittedName>
        <fullName evidence="7">Uncharacterized protein YacL</fullName>
    </submittedName>
</protein>
<accession>A0A3N5BAT7</accession>
<dbReference type="EMBL" id="RKRK01000005">
    <property type="protein sequence ID" value="RPF54886.1"/>
    <property type="molecule type" value="Genomic_DNA"/>
</dbReference>
<organism evidence="7 8">
    <name type="scientific">Abyssicoccus albus</name>
    <dbReference type="NCBI Taxonomy" id="1817405"/>
    <lineage>
        <taxon>Bacteria</taxon>
        <taxon>Bacillati</taxon>
        <taxon>Bacillota</taxon>
        <taxon>Bacilli</taxon>
        <taxon>Bacillales</taxon>
        <taxon>Abyssicoccaceae</taxon>
    </lineage>
</organism>
<dbReference type="AlphaFoldDB" id="A0A3N5BAT7"/>
<dbReference type="CDD" id="cd09877">
    <property type="entry name" value="PIN_YacL-like"/>
    <property type="match status" value="1"/>
</dbReference>
<dbReference type="GO" id="GO:0004518">
    <property type="term" value="F:nuclease activity"/>
    <property type="evidence" value="ECO:0007669"/>
    <property type="project" value="UniProtKB-KW"/>
</dbReference>
<keyword evidence="2" id="KW-0540">Nuclease</keyword>
<dbReference type="PROSITE" id="PS50926">
    <property type="entry name" value="TRAM"/>
    <property type="match status" value="1"/>
</dbReference>
<keyword evidence="5" id="KW-0812">Transmembrane</keyword>
<gene>
    <name evidence="7" type="ORF">EDD62_1667</name>
</gene>
<keyword evidence="5" id="KW-0472">Membrane</keyword>
<comment type="caution">
    <text evidence="7">The sequence shown here is derived from an EMBL/GenBank/DDBJ whole genome shotgun (WGS) entry which is preliminary data.</text>
</comment>
<keyword evidence="3" id="KW-0378">Hydrolase</keyword>
<dbReference type="PANTHER" id="PTHR11603:SF147">
    <property type="entry name" value="MEMBRANE PROTEIN"/>
    <property type="match status" value="1"/>
</dbReference>
<dbReference type="Gene3D" id="3.40.50.1010">
    <property type="entry name" value="5'-nuclease"/>
    <property type="match status" value="1"/>
</dbReference>
<dbReference type="GO" id="GO:0016787">
    <property type="term" value="F:hydrolase activity"/>
    <property type="evidence" value="ECO:0007669"/>
    <property type="project" value="UniProtKB-KW"/>
</dbReference>
<comment type="cofactor">
    <cofactor evidence="1">
        <name>Mg(2+)</name>
        <dbReference type="ChEBI" id="CHEBI:18420"/>
    </cofactor>
</comment>
<dbReference type="Proteomes" id="UP000277108">
    <property type="component" value="Unassembled WGS sequence"/>
</dbReference>